<dbReference type="AlphaFoldDB" id="A0A382DXD9"/>
<proteinExistence type="predicted"/>
<name>A0A382DXD9_9ZZZZ</name>
<evidence type="ECO:0000259" key="3">
    <source>
        <dbReference type="PROSITE" id="PS51468"/>
    </source>
</evidence>
<feature type="non-terminal residue" evidence="4">
    <location>
        <position position="582"/>
    </location>
</feature>
<dbReference type="PANTHER" id="PTHR45737">
    <property type="entry name" value="VON WILLEBRAND FACTOR A DOMAIN-CONTAINING PROTEIN 5A"/>
    <property type="match status" value="1"/>
</dbReference>
<sequence length="582" mass="64540">PLNKDAAVHGMQMEIGDEIVEAKIKKKEKAEQIFKKAKVEGKAASLLTQHRPNMFTQKIANLIPGLPIKVTLKYVQTIPKIDNDYRLIVPLIVGPRYQPLVPKDAPMAGSNPMAVELKKIANITKYGEWEIGDLPEYPAVFGPKALSQVDRDRVSIKIKLKAAVSFSSIRSDTHEINVSGSENEKVTTLSGGRTIDNRDFVLNYRLAGASTQAGLLVHRDEKEGYFSLLIEPPATPREQDITPREMVFVLDTSGSMEGKPMNASKVFMRHAMRNLRPDDYFRIIHFGDNASELTNGPVSANSKNILQGLSYINKLTTHGGTEIVPAIRKAFSTPRINQTVRVVVFLTDGYIGNEPEVLKLIHRKIGNARIYAFGVGSSVNRFLLSEMARVGRGFARYIDPTENPDEVAITLAHKLESPLLTDISIDWKKLKVSEVTPEIIPDLFSGDSIRIQGKFKGEGLETIQVRGKVRGRNASLPLQLNLPKDNYYEASTSPIPLVWARSKISDYMRELNTPKTMKASGFSDEELEFKVTTLGLDHSLATKWTSFVAVSRRVVNPQTGLTPDGKVPLPMVKGTTTNAYPP</sequence>
<dbReference type="Pfam" id="PF13768">
    <property type="entry name" value="VWA_3"/>
    <property type="match status" value="1"/>
</dbReference>
<evidence type="ECO:0000313" key="4">
    <source>
        <dbReference type="EMBL" id="SVB43110.1"/>
    </source>
</evidence>
<accession>A0A382DXD9</accession>
<reference evidence="4" key="1">
    <citation type="submission" date="2018-05" db="EMBL/GenBank/DDBJ databases">
        <authorList>
            <person name="Lanie J.A."/>
            <person name="Ng W.-L."/>
            <person name="Kazmierczak K.M."/>
            <person name="Andrzejewski T.M."/>
            <person name="Davidsen T.M."/>
            <person name="Wayne K.J."/>
            <person name="Tettelin H."/>
            <person name="Glass J.I."/>
            <person name="Rusch D."/>
            <person name="Podicherti R."/>
            <person name="Tsui H.-C.T."/>
            <person name="Winkler M.E."/>
        </authorList>
    </citation>
    <scope>NUCLEOTIDE SEQUENCE</scope>
</reference>
<evidence type="ECO:0008006" key="5">
    <source>
        <dbReference type="Google" id="ProtNLM"/>
    </source>
</evidence>
<dbReference type="PROSITE" id="PS50234">
    <property type="entry name" value="VWFA"/>
    <property type="match status" value="1"/>
</dbReference>
<dbReference type="SMART" id="SM00327">
    <property type="entry name" value="VWA"/>
    <property type="match status" value="1"/>
</dbReference>
<feature type="non-terminal residue" evidence="4">
    <location>
        <position position="1"/>
    </location>
</feature>
<dbReference type="Gene3D" id="3.40.50.410">
    <property type="entry name" value="von Willebrand factor, type A domain"/>
    <property type="match status" value="1"/>
</dbReference>
<organism evidence="4">
    <name type="scientific">marine metagenome</name>
    <dbReference type="NCBI Taxonomy" id="408172"/>
    <lineage>
        <taxon>unclassified sequences</taxon>
        <taxon>metagenomes</taxon>
        <taxon>ecological metagenomes</taxon>
    </lineage>
</organism>
<dbReference type="InterPro" id="IPR036465">
    <property type="entry name" value="vWFA_dom_sf"/>
</dbReference>
<dbReference type="PROSITE" id="PS51468">
    <property type="entry name" value="VIT"/>
    <property type="match status" value="1"/>
</dbReference>
<gene>
    <name evidence="4" type="ORF">METZ01_LOCUS195964</name>
</gene>
<dbReference type="InterPro" id="IPR013694">
    <property type="entry name" value="VIT"/>
</dbReference>
<dbReference type="SUPFAM" id="SSF53300">
    <property type="entry name" value="vWA-like"/>
    <property type="match status" value="1"/>
</dbReference>
<feature type="domain" description="VIT" evidence="3">
    <location>
        <begin position="1"/>
        <end position="76"/>
    </location>
</feature>
<feature type="region of interest" description="Disordered" evidence="1">
    <location>
        <begin position="561"/>
        <end position="582"/>
    </location>
</feature>
<dbReference type="Pfam" id="PF08487">
    <property type="entry name" value="VIT"/>
    <property type="match status" value="1"/>
</dbReference>
<dbReference type="InterPro" id="IPR002035">
    <property type="entry name" value="VWF_A"/>
</dbReference>
<dbReference type="EMBL" id="UINC01041605">
    <property type="protein sequence ID" value="SVB43110.1"/>
    <property type="molecule type" value="Genomic_DNA"/>
</dbReference>
<dbReference type="PANTHER" id="PTHR45737:SF6">
    <property type="entry name" value="VON WILLEBRAND FACTOR A DOMAIN-CONTAINING PROTEIN 5A"/>
    <property type="match status" value="1"/>
</dbReference>
<feature type="domain" description="VWFA" evidence="2">
    <location>
        <begin position="245"/>
        <end position="423"/>
    </location>
</feature>
<protein>
    <recommendedName>
        <fullName evidence="5">VWFA domain-containing protein</fullName>
    </recommendedName>
</protein>
<evidence type="ECO:0000259" key="2">
    <source>
        <dbReference type="PROSITE" id="PS50234"/>
    </source>
</evidence>
<evidence type="ECO:0000256" key="1">
    <source>
        <dbReference type="SAM" id="MobiDB-lite"/>
    </source>
</evidence>